<dbReference type="Proteomes" id="UP000034920">
    <property type="component" value="Unassembled WGS sequence"/>
</dbReference>
<accession>A0A0G0XBU8</accession>
<keyword evidence="1" id="KW-0812">Transmembrane</keyword>
<reference evidence="2 3" key="1">
    <citation type="journal article" date="2015" name="Nature">
        <title>rRNA introns, odd ribosomes, and small enigmatic genomes across a large radiation of phyla.</title>
        <authorList>
            <person name="Brown C.T."/>
            <person name="Hug L.A."/>
            <person name="Thomas B.C."/>
            <person name="Sharon I."/>
            <person name="Castelle C.J."/>
            <person name="Singh A."/>
            <person name="Wilkins M.J."/>
            <person name="Williams K.H."/>
            <person name="Banfield J.F."/>
        </authorList>
    </citation>
    <scope>NUCLEOTIDE SEQUENCE [LARGE SCALE GENOMIC DNA]</scope>
</reference>
<feature type="transmembrane region" description="Helical" evidence="1">
    <location>
        <begin position="21"/>
        <end position="47"/>
    </location>
</feature>
<name>A0A0G0XBU8_UNCKA</name>
<evidence type="ECO:0000313" key="2">
    <source>
        <dbReference type="EMBL" id="KKS22375.1"/>
    </source>
</evidence>
<gene>
    <name evidence="2" type="ORF">UU80_C0008G0030</name>
</gene>
<dbReference type="EMBL" id="LCCA01000008">
    <property type="protein sequence ID" value="KKS22375.1"/>
    <property type="molecule type" value="Genomic_DNA"/>
</dbReference>
<evidence type="ECO:0008006" key="4">
    <source>
        <dbReference type="Google" id="ProtNLM"/>
    </source>
</evidence>
<protein>
    <recommendedName>
        <fullName evidence="4">Glutaredoxin</fullName>
    </recommendedName>
</protein>
<keyword evidence="1" id="KW-1133">Transmembrane helix</keyword>
<dbReference type="STRING" id="1619103.UU80_C0008G0030"/>
<comment type="caution">
    <text evidence="2">The sequence shown here is derived from an EMBL/GenBank/DDBJ whole genome shotgun (WGS) entry which is preliminary data.</text>
</comment>
<organism evidence="2 3">
    <name type="scientific">candidate division WWE3 bacterium GW2011_GWA1_41_8</name>
    <dbReference type="NCBI Taxonomy" id="1619103"/>
    <lineage>
        <taxon>Bacteria</taxon>
        <taxon>Katanobacteria</taxon>
    </lineage>
</organism>
<evidence type="ECO:0000256" key="1">
    <source>
        <dbReference type="SAM" id="Phobius"/>
    </source>
</evidence>
<proteinExistence type="predicted"/>
<sequence>MGEERRLKVFERLGSITSNISFVLALLGTIGLAFAVNLVELICTAGLPAVFTQILVFNSLPTVQYYFYILLYILFFMIDDLFVFIVAMITLQMTGVTTKYVKYSRFVGGLLMLIIGALMILKPEVLMFG</sequence>
<evidence type="ECO:0000313" key="3">
    <source>
        <dbReference type="Proteomes" id="UP000034920"/>
    </source>
</evidence>
<dbReference type="AlphaFoldDB" id="A0A0G0XBU8"/>
<keyword evidence="1" id="KW-0472">Membrane</keyword>
<feature type="transmembrane region" description="Helical" evidence="1">
    <location>
        <begin position="67"/>
        <end position="91"/>
    </location>
</feature>
<feature type="transmembrane region" description="Helical" evidence="1">
    <location>
        <begin position="103"/>
        <end position="121"/>
    </location>
</feature>